<dbReference type="Proteomes" id="UP000287519">
    <property type="component" value="Unassembled WGS sequence"/>
</dbReference>
<dbReference type="EMBL" id="BHYM01000043">
    <property type="protein sequence ID" value="GCE41388.1"/>
    <property type="molecule type" value="Genomic_DNA"/>
</dbReference>
<gene>
    <name evidence="1" type="ORF">Rhow_005047</name>
</gene>
<reference evidence="1 2" key="1">
    <citation type="submission" date="2018-11" db="EMBL/GenBank/DDBJ databases">
        <title>Microbial catabolism of amino acid.</title>
        <authorList>
            <person name="Hibi M."/>
            <person name="Ogawa J."/>
        </authorList>
    </citation>
    <scope>NUCLEOTIDE SEQUENCE [LARGE SCALE GENOMIC DNA]</scope>
    <source>
        <strain evidence="1 2">C31-06</strain>
    </source>
</reference>
<evidence type="ECO:0000313" key="2">
    <source>
        <dbReference type="Proteomes" id="UP000287519"/>
    </source>
</evidence>
<proteinExistence type="predicted"/>
<sequence>MSTANRVMSAIGPASMTTIVIRHVTAHVDIVRAPYLRC</sequence>
<comment type="caution">
    <text evidence="1">The sequence shown here is derived from an EMBL/GenBank/DDBJ whole genome shotgun (WGS) entry which is preliminary data.</text>
</comment>
<protein>
    <submittedName>
        <fullName evidence="1">Uncharacterized protein</fullName>
    </submittedName>
</protein>
<dbReference type="AlphaFoldDB" id="A0A402CCR4"/>
<name>A0A402CCR4_RHOWR</name>
<keyword evidence="2" id="KW-1185">Reference proteome</keyword>
<evidence type="ECO:0000313" key="1">
    <source>
        <dbReference type="EMBL" id="GCE41388.1"/>
    </source>
</evidence>
<accession>A0A402CCR4</accession>
<organism evidence="1 2">
    <name type="scientific">Rhodococcus wratislaviensis</name>
    <name type="common">Tsukamurella wratislaviensis</name>
    <dbReference type="NCBI Taxonomy" id="44752"/>
    <lineage>
        <taxon>Bacteria</taxon>
        <taxon>Bacillati</taxon>
        <taxon>Actinomycetota</taxon>
        <taxon>Actinomycetes</taxon>
        <taxon>Mycobacteriales</taxon>
        <taxon>Nocardiaceae</taxon>
        <taxon>Rhodococcus</taxon>
    </lineage>
</organism>